<dbReference type="EMBL" id="LJNI01000165">
    <property type="protein sequence ID" value="KPJ70634.1"/>
    <property type="molecule type" value="Genomic_DNA"/>
</dbReference>
<comment type="caution">
    <text evidence="7">The sequence shown here is derived from an EMBL/GenBank/DDBJ whole genome shotgun (WGS) entry which is preliminary data.</text>
</comment>
<keyword evidence="4" id="KW-0479">Metal-binding</keyword>
<dbReference type="Proteomes" id="UP000051012">
    <property type="component" value="Unassembled WGS sequence"/>
</dbReference>
<dbReference type="PANTHER" id="PTHR30352">
    <property type="entry name" value="PYRUVATE FORMATE-LYASE-ACTIVATING ENZYME"/>
    <property type="match status" value="1"/>
</dbReference>
<comment type="cofactor">
    <cofactor evidence="1">
        <name>[4Fe-4S] cluster</name>
        <dbReference type="ChEBI" id="CHEBI:49883"/>
    </cofactor>
</comment>
<evidence type="ECO:0000256" key="5">
    <source>
        <dbReference type="ARBA" id="ARBA00023004"/>
    </source>
</evidence>
<keyword evidence="2" id="KW-0004">4Fe-4S</keyword>
<evidence type="ECO:0000256" key="6">
    <source>
        <dbReference type="ARBA" id="ARBA00023014"/>
    </source>
</evidence>
<evidence type="ECO:0000256" key="2">
    <source>
        <dbReference type="ARBA" id="ARBA00022485"/>
    </source>
</evidence>
<dbReference type="PANTHER" id="PTHR30352:SF5">
    <property type="entry name" value="PYRUVATE FORMATE-LYASE 1-ACTIVATING ENZYME"/>
    <property type="match status" value="1"/>
</dbReference>
<keyword evidence="5" id="KW-0408">Iron</keyword>
<evidence type="ECO:0000256" key="4">
    <source>
        <dbReference type="ARBA" id="ARBA00022723"/>
    </source>
</evidence>
<proteinExistence type="predicted"/>
<dbReference type="GO" id="GO:0051539">
    <property type="term" value="F:4 iron, 4 sulfur cluster binding"/>
    <property type="evidence" value="ECO:0007669"/>
    <property type="project" value="UniProtKB-KW"/>
</dbReference>
<evidence type="ECO:0000256" key="3">
    <source>
        <dbReference type="ARBA" id="ARBA00022691"/>
    </source>
</evidence>
<keyword evidence="6" id="KW-0411">Iron-sulfur</keyword>
<protein>
    <recommendedName>
        <fullName evidence="9">Radical SAM protein</fullName>
    </recommendedName>
</protein>
<sequence>ITTLVIPTVNDTIKILSEIAKKITHELGDATPWHLTRYFPAYKFSEPATPITFLETAYDIAKESGLKFVYIGNVPGHKYENTYCPFCGQLLIKRTDLAVAAMKIDKNCICSHCKSDLKNYFVL</sequence>
<evidence type="ECO:0000313" key="7">
    <source>
        <dbReference type="EMBL" id="KPJ70634.1"/>
    </source>
</evidence>
<dbReference type="PATRIC" id="fig|1703772.3.peg.1311"/>
<name>A0A0S7Y7S3_UNCT6</name>
<organism evidence="7 8">
    <name type="scientific">candidate division TA06 bacterium DG_78</name>
    <dbReference type="NCBI Taxonomy" id="1703772"/>
    <lineage>
        <taxon>Bacteria</taxon>
        <taxon>Bacteria division TA06</taxon>
    </lineage>
</organism>
<dbReference type="AlphaFoldDB" id="A0A0S7Y7S3"/>
<accession>A0A0S7Y7S3</accession>
<evidence type="ECO:0008006" key="9">
    <source>
        <dbReference type="Google" id="ProtNLM"/>
    </source>
</evidence>
<evidence type="ECO:0000256" key="1">
    <source>
        <dbReference type="ARBA" id="ARBA00001966"/>
    </source>
</evidence>
<keyword evidence="3" id="KW-0949">S-adenosyl-L-methionine</keyword>
<dbReference type="GO" id="GO:0046872">
    <property type="term" value="F:metal ion binding"/>
    <property type="evidence" value="ECO:0007669"/>
    <property type="project" value="UniProtKB-KW"/>
</dbReference>
<gene>
    <name evidence="7" type="ORF">AMJ52_09640</name>
</gene>
<evidence type="ECO:0000313" key="8">
    <source>
        <dbReference type="Proteomes" id="UP000051012"/>
    </source>
</evidence>
<reference evidence="7 8" key="1">
    <citation type="journal article" date="2015" name="Microbiome">
        <title>Genomic resolution of linkages in carbon, nitrogen, and sulfur cycling among widespread estuary sediment bacteria.</title>
        <authorList>
            <person name="Baker B.J."/>
            <person name="Lazar C.S."/>
            <person name="Teske A.P."/>
            <person name="Dick G.J."/>
        </authorList>
    </citation>
    <scope>NUCLEOTIDE SEQUENCE [LARGE SCALE GENOMIC DNA]</scope>
    <source>
        <strain evidence="7">DG_78</strain>
    </source>
</reference>
<feature type="non-terminal residue" evidence="7">
    <location>
        <position position="1"/>
    </location>
</feature>
<dbReference type="InterPro" id="IPR034457">
    <property type="entry name" value="Organic_radical-activating"/>
</dbReference>